<sequence>MEQDWFPPAQALDHETQERIYLRMAVLQARNQIPRDPRYWHPQREAAWDNSSSTTERFIPAFGVARGFASVAQSEEHIRRPMTPKESYVSARVTGSQRVTPLLSYQSIGWNRRNFEPLPRSSAMRAMTATRRPGRQPFAPGFASPHSLSTSSSSHSLPPIDVLSDPPRISGVGEREQPPTTSRDDPGALAAYDLDRHAKGVFGSLPAAVWSKEGDAALRACLDHCSRCARCRFVSFSQQWKDCSWYHTCNTSSLQRDVPNFQTYQMPPGALKVNGTARPRRAKATSRRSRQALLIGGRGGGQGRFDGSNSSSRWAWYQPTAAMRLAVLLVGKVGTLQDPPSWVPADGADQTVVQLAYHMLRQNLLEANPGCQSDLFVYTWNPRLGPYIDKLYRPAWSSHQPERRGIGKALSFSAALAAALRAKRSSEQRKGTTYDLVLAMRIDALLLAPLVLSNLPRAQLWFPSQCCRPDPGTEGLSRALEAGYEHTKHECTGEGLICDVCTTSRYLRMVGTDNDKDMAAEAEYNYFVNDWLVAAPSATADTFVAVYEQHSAYLAALKEVGIGTPWMHFVWAAHVHHALRVAAGVRACVEAGRELVLVRDASKGRYCRTSVNIAHSALPHVRGPVWGGMTHALCPERGRVSCPWNSHRCATTAIEGPRQALF</sequence>
<dbReference type="EMBL" id="JWZX01003054">
    <property type="protein sequence ID" value="KOO24775.1"/>
    <property type="molecule type" value="Genomic_DNA"/>
</dbReference>
<dbReference type="Proteomes" id="UP000037460">
    <property type="component" value="Unassembled WGS sequence"/>
</dbReference>
<accession>A0A0M0JE96</accession>
<feature type="region of interest" description="Disordered" evidence="1">
    <location>
        <begin position="127"/>
        <end position="188"/>
    </location>
</feature>
<feature type="compositionally biased region" description="Basic residues" evidence="1">
    <location>
        <begin position="278"/>
        <end position="290"/>
    </location>
</feature>
<proteinExistence type="predicted"/>
<protein>
    <submittedName>
        <fullName evidence="2">Uncharacterized protein</fullName>
    </submittedName>
</protein>
<evidence type="ECO:0000313" key="3">
    <source>
        <dbReference type="Proteomes" id="UP000037460"/>
    </source>
</evidence>
<evidence type="ECO:0000313" key="2">
    <source>
        <dbReference type="EMBL" id="KOO24775.1"/>
    </source>
</evidence>
<feature type="compositionally biased region" description="Basic and acidic residues" evidence="1">
    <location>
        <begin position="173"/>
        <end position="186"/>
    </location>
</feature>
<feature type="compositionally biased region" description="Low complexity" evidence="1">
    <location>
        <begin position="144"/>
        <end position="159"/>
    </location>
</feature>
<feature type="region of interest" description="Disordered" evidence="1">
    <location>
        <begin position="266"/>
        <end position="305"/>
    </location>
</feature>
<comment type="caution">
    <text evidence="2">The sequence shown here is derived from an EMBL/GenBank/DDBJ whole genome shotgun (WGS) entry which is preliminary data.</text>
</comment>
<gene>
    <name evidence="2" type="ORF">Ctob_006309</name>
</gene>
<evidence type="ECO:0000256" key="1">
    <source>
        <dbReference type="SAM" id="MobiDB-lite"/>
    </source>
</evidence>
<keyword evidence="3" id="KW-1185">Reference proteome</keyword>
<reference evidence="3" key="1">
    <citation type="journal article" date="2015" name="PLoS Genet.">
        <title>Genome Sequence and Transcriptome Analyses of Chrysochromulina tobin: Metabolic Tools for Enhanced Algal Fitness in the Prominent Order Prymnesiales (Haptophyceae).</title>
        <authorList>
            <person name="Hovde B.T."/>
            <person name="Deodato C.R."/>
            <person name="Hunsperger H.M."/>
            <person name="Ryken S.A."/>
            <person name="Yost W."/>
            <person name="Jha R.K."/>
            <person name="Patterson J."/>
            <person name="Monnat R.J. Jr."/>
            <person name="Barlow S.B."/>
            <person name="Starkenburg S.R."/>
            <person name="Cattolico R.A."/>
        </authorList>
    </citation>
    <scope>NUCLEOTIDE SEQUENCE</scope>
    <source>
        <strain evidence="3">CCMP291</strain>
    </source>
</reference>
<name>A0A0M0JE96_9EUKA</name>
<dbReference type="AlphaFoldDB" id="A0A0M0JE96"/>
<organism evidence="2 3">
    <name type="scientific">Chrysochromulina tobinii</name>
    <dbReference type="NCBI Taxonomy" id="1460289"/>
    <lineage>
        <taxon>Eukaryota</taxon>
        <taxon>Haptista</taxon>
        <taxon>Haptophyta</taxon>
        <taxon>Prymnesiophyceae</taxon>
        <taxon>Prymnesiales</taxon>
        <taxon>Chrysochromulinaceae</taxon>
        <taxon>Chrysochromulina</taxon>
    </lineage>
</organism>